<dbReference type="AlphaFoldDB" id="A0A521BVD1"/>
<gene>
    <name evidence="6" type="ORF">SAMN06264849_102471</name>
</gene>
<dbReference type="GO" id="GO:0016787">
    <property type="term" value="F:hydrolase activity"/>
    <property type="evidence" value="ECO:0007669"/>
    <property type="project" value="UniProtKB-KW"/>
</dbReference>
<dbReference type="InterPro" id="IPR016071">
    <property type="entry name" value="Staphylococal_nuclease_OB-fold"/>
</dbReference>
<keyword evidence="7" id="KW-1185">Reference proteome</keyword>
<dbReference type="SUPFAM" id="SSF50199">
    <property type="entry name" value="Staphylococcal nuclease"/>
    <property type="match status" value="1"/>
</dbReference>
<feature type="domain" description="TNase-like" evidence="5">
    <location>
        <begin position="44"/>
        <end position="172"/>
    </location>
</feature>
<evidence type="ECO:0000313" key="7">
    <source>
        <dbReference type="Proteomes" id="UP000315636"/>
    </source>
</evidence>
<evidence type="ECO:0000313" key="6">
    <source>
        <dbReference type="EMBL" id="SMO51164.1"/>
    </source>
</evidence>
<dbReference type="OrthoDB" id="4376109at2"/>
<accession>A0A521BVD1</accession>
<dbReference type="PROSITE" id="PS50830">
    <property type="entry name" value="TNASE_3"/>
    <property type="match status" value="1"/>
</dbReference>
<dbReference type="InterPro" id="IPR035437">
    <property type="entry name" value="SNase_OB-fold_sf"/>
</dbReference>
<feature type="region of interest" description="Disordered" evidence="4">
    <location>
        <begin position="192"/>
        <end position="216"/>
    </location>
</feature>
<protein>
    <submittedName>
        <fullName evidence="6">Endonuclease YncB, thermonuclease family</fullName>
    </submittedName>
</protein>
<evidence type="ECO:0000259" key="5">
    <source>
        <dbReference type="PROSITE" id="PS50830"/>
    </source>
</evidence>
<dbReference type="GO" id="GO:0004519">
    <property type="term" value="F:endonuclease activity"/>
    <property type="evidence" value="ECO:0007669"/>
    <property type="project" value="UniProtKB-KW"/>
</dbReference>
<keyword evidence="1" id="KW-0540">Nuclease</keyword>
<evidence type="ECO:0000256" key="3">
    <source>
        <dbReference type="ARBA" id="ARBA00022801"/>
    </source>
</evidence>
<reference evidence="6 7" key="1">
    <citation type="submission" date="2017-05" db="EMBL/GenBank/DDBJ databases">
        <authorList>
            <person name="Varghese N."/>
            <person name="Submissions S."/>
        </authorList>
    </citation>
    <scope>NUCLEOTIDE SEQUENCE [LARGE SCALE GENOMIC DNA]</scope>
    <source>
        <strain evidence="6 7">DSM 45474</strain>
    </source>
</reference>
<proteinExistence type="predicted"/>
<organism evidence="6 7">
    <name type="scientific">Melghirimyces algeriensis</name>
    <dbReference type="NCBI Taxonomy" id="910412"/>
    <lineage>
        <taxon>Bacteria</taxon>
        <taxon>Bacillati</taxon>
        <taxon>Bacillota</taxon>
        <taxon>Bacilli</taxon>
        <taxon>Bacillales</taxon>
        <taxon>Thermoactinomycetaceae</taxon>
        <taxon>Melghirimyces</taxon>
    </lineage>
</organism>
<feature type="compositionally biased region" description="Basic and acidic residues" evidence="4">
    <location>
        <begin position="201"/>
        <end position="211"/>
    </location>
</feature>
<dbReference type="Proteomes" id="UP000315636">
    <property type="component" value="Unassembled WGS sequence"/>
</dbReference>
<dbReference type="PANTHER" id="PTHR12302">
    <property type="entry name" value="EBNA2 BINDING PROTEIN P100"/>
    <property type="match status" value="1"/>
</dbReference>
<dbReference type="PANTHER" id="PTHR12302:SF3">
    <property type="entry name" value="SERINE_THREONINE-PROTEIN KINASE 31"/>
    <property type="match status" value="1"/>
</dbReference>
<keyword evidence="3" id="KW-0378">Hydrolase</keyword>
<evidence type="ECO:0000256" key="1">
    <source>
        <dbReference type="ARBA" id="ARBA00022722"/>
    </source>
</evidence>
<name>A0A521BVD1_9BACL</name>
<dbReference type="Pfam" id="PF00565">
    <property type="entry name" value="SNase"/>
    <property type="match status" value="1"/>
</dbReference>
<evidence type="ECO:0000256" key="2">
    <source>
        <dbReference type="ARBA" id="ARBA00022759"/>
    </source>
</evidence>
<dbReference type="Gene3D" id="2.40.50.90">
    <property type="match status" value="1"/>
</dbReference>
<dbReference type="SMART" id="SM00318">
    <property type="entry name" value="SNc"/>
    <property type="match status" value="1"/>
</dbReference>
<dbReference type="EMBL" id="FXTI01000002">
    <property type="protein sequence ID" value="SMO51164.1"/>
    <property type="molecule type" value="Genomic_DNA"/>
</dbReference>
<sequence>MKKKISLGCLGFLGILTIIAVIMEVLGLNPEPKDPHPDPAIDEEVEQATVTKVIDGETLEVKIKDNKKKRIVRLALIDTPSKDQPYGKKVLRFLKKEYLGQPVSLSFDKIKKDDQGRLWAYVREFEYIQEDLLERGLARVDVPKGEWESYQIEEMKEEEADAKKERLNIWKYKGYVQDGTYHPDVYKQAKAKEKKKRLQKAKRERERQKKLAEKKKRLAEQRKKEMKIKRELADKIDPDDYLSFRQKRKARSRDKDDDRDCWHFDSWEEAQAFYKYARGRDRHGLDLDRDGIACANLPLEGDYDDD</sequence>
<keyword evidence="2 6" id="KW-0255">Endonuclease</keyword>
<dbReference type="RefSeq" id="WP_142504739.1">
    <property type="nucleotide sequence ID" value="NZ_FXTI01000002.1"/>
</dbReference>
<evidence type="ECO:0000256" key="4">
    <source>
        <dbReference type="SAM" id="MobiDB-lite"/>
    </source>
</evidence>